<gene>
    <name evidence="2" type="ORF">H9Q72_009201</name>
</gene>
<proteinExistence type="predicted"/>
<evidence type="ECO:0000313" key="2">
    <source>
        <dbReference type="EMBL" id="KAG5762690.1"/>
    </source>
</evidence>
<feature type="region of interest" description="Disordered" evidence="1">
    <location>
        <begin position="62"/>
        <end position="92"/>
    </location>
</feature>
<sequence>MEFSQTNAAESPALANEGTVDTERRAPPTSQEFNRPALEVPPGLTISLGLVPLSPLTARRRLVASSPHSTSFSSTETSHREAPRDRIPSRKQHVSAVFGSMPDEPIPPDKGALDHVTEDLKSQMTEVQNLWRRLIENWQV</sequence>
<reference evidence="2" key="2">
    <citation type="submission" date="2020-10" db="EMBL/GenBank/DDBJ databases">
        <authorList>
            <person name="Peck L.D."/>
            <person name="Nowell R.W."/>
            <person name="Flood J."/>
            <person name="Ryan M.J."/>
            <person name="Barraclough T.G."/>
        </authorList>
    </citation>
    <scope>NUCLEOTIDE SEQUENCE</scope>
    <source>
        <strain evidence="2">IMI 127659i</strain>
    </source>
</reference>
<keyword evidence="3" id="KW-1185">Reference proteome</keyword>
<feature type="region of interest" description="Disordered" evidence="1">
    <location>
        <begin position="1"/>
        <end position="42"/>
    </location>
</feature>
<feature type="compositionally biased region" description="Low complexity" evidence="1">
    <location>
        <begin position="65"/>
        <end position="76"/>
    </location>
</feature>
<organism evidence="2 3">
    <name type="scientific">Fusarium xylarioides</name>
    <dbReference type="NCBI Taxonomy" id="221167"/>
    <lineage>
        <taxon>Eukaryota</taxon>
        <taxon>Fungi</taxon>
        <taxon>Dikarya</taxon>
        <taxon>Ascomycota</taxon>
        <taxon>Pezizomycotina</taxon>
        <taxon>Sordariomycetes</taxon>
        <taxon>Hypocreomycetidae</taxon>
        <taxon>Hypocreales</taxon>
        <taxon>Nectriaceae</taxon>
        <taxon>Fusarium</taxon>
        <taxon>Fusarium fujikuroi species complex</taxon>
    </lineage>
</organism>
<reference evidence="2" key="1">
    <citation type="journal article" date="2020" name="bioRxiv">
        <title>Historical genomics reveals the evolutionary mechanisms behind multiple outbreaks of the host-specific coffee wilt pathogen Fusarium xylarioides.</title>
        <authorList>
            <person name="Peck D."/>
            <person name="Nowell R.W."/>
            <person name="Flood J."/>
            <person name="Ryan M.J."/>
            <person name="Barraclough T.G."/>
        </authorList>
    </citation>
    <scope>NUCLEOTIDE SEQUENCE</scope>
    <source>
        <strain evidence="2">IMI 127659i</strain>
    </source>
</reference>
<evidence type="ECO:0000256" key="1">
    <source>
        <dbReference type="SAM" id="MobiDB-lite"/>
    </source>
</evidence>
<dbReference type="Proteomes" id="UP000750502">
    <property type="component" value="Unassembled WGS sequence"/>
</dbReference>
<comment type="caution">
    <text evidence="2">The sequence shown here is derived from an EMBL/GenBank/DDBJ whole genome shotgun (WGS) entry which is preliminary data.</text>
</comment>
<accession>A0A9P7HMK0</accession>
<feature type="compositionally biased region" description="Basic and acidic residues" evidence="1">
    <location>
        <begin position="77"/>
        <end position="88"/>
    </location>
</feature>
<protein>
    <submittedName>
        <fullName evidence="2">Uncharacterized protein</fullName>
    </submittedName>
</protein>
<dbReference type="AlphaFoldDB" id="A0A9P7HMK0"/>
<evidence type="ECO:0000313" key="3">
    <source>
        <dbReference type="Proteomes" id="UP000750502"/>
    </source>
</evidence>
<dbReference type="EMBL" id="JADFTT010000356">
    <property type="protein sequence ID" value="KAG5762690.1"/>
    <property type="molecule type" value="Genomic_DNA"/>
</dbReference>
<dbReference type="OrthoDB" id="10288539at2759"/>
<name>A0A9P7HMK0_9HYPO</name>